<evidence type="ECO:0000313" key="2">
    <source>
        <dbReference type="EMBL" id="CUG86170.1"/>
    </source>
</evidence>
<evidence type="ECO:0000313" key="3">
    <source>
        <dbReference type="Proteomes" id="UP000051952"/>
    </source>
</evidence>
<organism evidence="2 3">
    <name type="scientific">Bodo saltans</name>
    <name type="common">Flagellated protozoan</name>
    <dbReference type="NCBI Taxonomy" id="75058"/>
    <lineage>
        <taxon>Eukaryota</taxon>
        <taxon>Discoba</taxon>
        <taxon>Euglenozoa</taxon>
        <taxon>Kinetoplastea</taxon>
        <taxon>Metakinetoplastina</taxon>
        <taxon>Eubodonida</taxon>
        <taxon>Bodonidae</taxon>
        <taxon>Bodo</taxon>
    </lineage>
</organism>
<proteinExistence type="predicted"/>
<keyword evidence="1" id="KW-0732">Signal</keyword>
<sequence>MVARIIITAAVLVAILAASARAACVVAGYDLSQVPVTPLQINQQYNGGNTTYTYTIDLCAAVNTPPASQPPCTVPGYISEYSSSHCETAWNAMTGSTAGTQSLTVNFGQAGSANHLMWTATVTVNCGSTLAFTPVGSVVVTGASTDALNFAFTLTSSAVCGCVVAGYDLSQVPVTPLQIKQQYNGGNTMYTWIIDLCAAVSTPPASQPPCTVPGYISEYSSSHCETAWNAMTGSTAGTQSLTANFGQAGSANHLMWTATVTVNCGSTLAFTPVGNVVVTGASTDALNFAITLTSTAVCGSGPTVGPTPPPELTGLFATVLQDPVTSAASVVVLNSNGSVISTSNLQWAFRWPLVEVSVDTNTQLIHIITYPESIGNATLYKLAYDLTLVSTEISSGLSYFDLEFSATRNMFFGIAVTSPFGRELSRFADFTVPVEYTPITR</sequence>
<keyword evidence="3" id="KW-1185">Reference proteome</keyword>
<protein>
    <submittedName>
        <fullName evidence="2">Membrane-associated protein, putative</fullName>
    </submittedName>
</protein>
<accession>A0A0S4J737</accession>
<dbReference type="VEuPathDB" id="TriTrypDB:BSAL_91875"/>
<dbReference type="Proteomes" id="UP000051952">
    <property type="component" value="Unassembled WGS sequence"/>
</dbReference>
<feature type="signal peptide" evidence="1">
    <location>
        <begin position="1"/>
        <end position="22"/>
    </location>
</feature>
<dbReference type="AlphaFoldDB" id="A0A0S4J737"/>
<feature type="chain" id="PRO_5006621974" evidence="1">
    <location>
        <begin position="23"/>
        <end position="441"/>
    </location>
</feature>
<gene>
    <name evidence="2" type="ORF">BSAL_91875</name>
</gene>
<dbReference type="EMBL" id="CYKH01001250">
    <property type="protein sequence ID" value="CUG86170.1"/>
    <property type="molecule type" value="Genomic_DNA"/>
</dbReference>
<evidence type="ECO:0000256" key="1">
    <source>
        <dbReference type="SAM" id="SignalP"/>
    </source>
</evidence>
<feature type="non-terminal residue" evidence="2">
    <location>
        <position position="441"/>
    </location>
</feature>
<name>A0A0S4J737_BODSA</name>
<reference evidence="3" key="1">
    <citation type="submission" date="2015-09" db="EMBL/GenBank/DDBJ databases">
        <authorList>
            <consortium name="Pathogen Informatics"/>
        </authorList>
    </citation>
    <scope>NUCLEOTIDE SEQUENCE [LARGE SCALE GENOMIC DNA]</scope>
    <source>
        <strain evidence="3">Lake Konstanz</strain>
    </source>
</reference>